<proteinExistence type="predicted"/>
<protein>
    <submittedName>
        <fullName evidence="2">Uncharacterized protein</fullName>
    </submittedName>
</protein>
<dbReference type="InterPro" id="IPR008160">
    <property type="entry name" value="Collagen"/>
</dbReference>
<accession>A0A7R9GSZ4</accession>
<reference evidence="2" key="1">
    <citation type="submission" date="2020-11" db="EMBL/GenBank/DDBJ databases">
        <authorList>
            <person name="Tran Van P."/>
        </authorList>
    </citation>
    <scope>NUCLEOTIDE SEQUENCE</scope>
</reference>
<gene>
    <name evidence="2" type="ORF">TCEB3V08_LOCUS1829</name>
</gene>
<feature type="region of interest" description="Disordered" evidence="1">
    <location>
        <begin position="213"/>
        <end position="313"/>
    </location>
</feature>
<dbReference type="Pfam" id="PF01391">
    <property type="entry name" value="Collagen"/>
    <property type="match status" value="1"/>
</dbReference>
<dbReference type="AlphaFoldDB" id="A0A7R9GSZ4"/>
<dbReference type="PANTHER" id="PTHR24637:SF421">
    <property type="entry name" value="CUTICLE COLLAGEN DPY-2"/>
    <property type="match status" value="1"/>
</dbReference>
<evidence type="ECO:0000313" key="2">
    <source>
        <dbReference type="EMBL" id="CAD7393873.1"/>
    </source>
</evidence>
<feature type="compositionally biased region" description="Low complexity" evidence="1">
    <location>
        <begin position="217"/>
        <end position="227"/>
    </location>
</feature>
<sequence>MHLHPLRKMRGTGSSIFFFSSGHFLRGQSTSLECSIAPAQHSACFQASRVLRFVHMSVPFCFRYPVRYPIEVASLVHIPQYMVMALACIGSFPFRKYTFQGHVFWCHLSSAIAKTGFIQVHPKEGRSIWAMPCDRVDKSPGRLEMLHSQSFLHSSRTMMLLGYDQCTVVKQGLFVCAGGGCEGVICQELDCSTAQVIPLGQCCPVCLKVETEPPPEETVQPVNPNVNHGSSSLESSGVDAIAVPGPQGESGYPGEPGRPGDAGQPGTPGNPGIPGNPGPPGLAPDVSSYYQQLALSQGNGGEKGPTGFAADPL</sequence>
<feature type="compositionally biased region" description="Polar residues" evidence="1">
    <location>
        <begin position="288"/>
        <end position="297"/>
    </location>
</feature>
<dbReference type="EMBL" id="OC316819">
    <property type="protein sequence ID" value="CAD7393873.1"/>
    <property type="molecule type" value="Genomic_DNA"/>
</dbReference>
<evidence type="ECO:0000256" key="1">
    <source>
        <dbReference type="SAM" id="MobiDB-lite"/>
    </source>
</evidence>
<organism evidence="2">
    <name type="scientific">Timema cristinae</name>
    <name type="common">Walking stick</name>
    <dbReference type="NCBI Taxonomy" id="61476"/>
    <lineage>
        <taxon>Eukaryota</taxon>
        <taxon>Metazoa</taxon>
        <taxon>Ecdysozoa</taxon>
        <taxon>Arthropoda</taxon>
        <taxon>Hexapoda</taxon>
        <taxon>Insecta</taxon>
        <taxon>Pterygota</taxon>
        <taxon>Neoptera</taxon>
        <taxon>Polyneoptera</taxon>
        <taxon>Phasmatodea</taxon>
        <taxon>Timematodea</taxon>
        <taxon>Timematoidea</taxon>
        <taxon>Timematidae</taxon>
        <taxon>Timema</taxon>
    </lineage>
</organism>
<dbReference type="PANTHER" id="PTHR24637">
    <property type="entry name" value="COLLAGEN"/>
    <property type="match status" value="1"/>
</dbReference>
<name>A0A7R9GSZ4_TIMCR</name>